<accession>A0AAP1E2X6</accession>
<dbReference type="AlphaFoldDB" id="A0AAP1E2X6"/>
<proteinExistence type="predicted"/>
<keyword evidence="1" id="KW-0540">Nuclease</keyword>
<sequence>MQAEYYFKKLTRKKKELYIEEKRNSKEAVYVKAPNEL</sequence>
<reference evidence="1 2" key="1">
    <citation type="submission" date="2015-09" db="EMBL/GenBank/DDBJ databases">
        <title>Spore heat resistance.</title>
        <authorList>
            <person name="Boekhorst J."/>
            <person name="Berendsen E.M."/>
            <person name="Wells-Bennik M.H."/>
            <person name="Kuipers O.P."/>
        </authorList>
    </citation>
    <scope>NUCLEOTIDE SEQUENCE [LARGE SCALE GENOMIC DNA]</scope>
    <source>
        <strain evidence="1 2">B4122</strain>
    </source>
</reference>
<dbReference type="GO" id="GO:0004519">
    <property type="term" value="F:endonuclease activity"/>
    <property type="evidence" value="ECO:0007669"/>
    <property type="project" value="UniProtKB-KW"/>
</dbReference>
<comment type="caution">
    <text evidence="1">The sequence shown here is derived from an EMBL/GenBank/DDBJ whole genome shotgun (WGS) entry which is preliminary data.</text>
</comment>
<organism evidence="1 2">
    <name type="scientific">Bacillus subtilis</name>
    <dbReference type="NCBI Taxonomy" id="1423"/>
    <lineage>
        <taxon>Bacteria</taxon>
        <taxon>Bacillati</taxon>
        <taxon>Bacillota</taxon>
        <taxon>Bacilli</taxon>
        <taxon>Bacillales</taxon>
        <taxon>Bacillaceae</taxon>
        <taxon>Bacillus</taxon>
    </lineage>
</organism>
<keyword evidence="1" id="KW-0255">Endonuclease</keyword>
<evidence type="ECO:0000313" key="2">
    <source>
        <dbReference type="Proteomes" id="UP000076442"/>
    </source>
</evidence>
<keyword evidence="1" id="KW-0378">Hydrolase</keyword>
<gene>
    <name evidence="1" type="ORF">B4122_4522</name>
</gene>
<name>A0AAP1E2X6_BACIU</name>
<dbReference type="EMBL" id="LJZV01000029">
    <property type="protein sequence ID" value="KZD87534.1"/>
    <property type="molecule type" value="Genomic_DNA"/>
</dbReference>
<protein>
    <submittedName>
        <fullName evidence="1">Endonuclease containing a URI domain</fullName>
    </submittedName>
</protein>
<dbReference type="Proteomes" id="UP000076442">
    <property type="component" value="Unassembled WGS sequence"/>
</dbReference>
<evidence type="ECO:0000313" key="1">
    <source>
        <dbReference type="EMBL" id="KZD87534.1"/>
    </source>
</evidence>